<dbReference type="Gene3D" id="1.20.1260.10">
    <property type="match status" value="1"/>
</dbReference>
<accession>A0A366EET8</accession>
<dbReference type="OrthoDB" id="1934429at2"/>
<feature type="region of interest" description="Disordered" evidence="1">
    <location>
        <begin position="86"/>
        <end position="106"/>
    </location>
</feature>
<dbReference type="AlphaFoldDB" id="A0A366EET8"/>
<protein>
    <submittedName>
        <fullName evidence="2">Uncharacterized protein DUF3231</fullName>
    </submittedName>
</protein>
<dbReference type="Proteomes" id="UP000252118">
    <property type="component" value="Unassembled WGS sequence"/>
</dbReference>
<reference evidence="2 3" key="1">
    <citation type="submission" date="2018-06" db="EMBL/GenBank/DDBJ databases">
        <title>Freshwater and sediment microbial communities from various areas in North America, analyzing microbe dynamics in response to fracking.</title>
        <authorList>
            <person name="Lamendella R."/>
        </authorList>
    </citation>
    <scope>NUCLEOTIDE SEQUENCE [LARGE SCALE GENOMIC DNA]</scope>
    <source>
        <strain evidence="2 3">97B</strain>
    </source>
</reference>
<dbReference type="Pfam" id="PF11553">
    <property type="entry name" value="DUF3231"/>
    <property type="match status" value="1"/>
</dbReference>
<dbReference type="InterPro" id="IPR012347">
    <property type="entry name" value="Ferritin-like"/>
</dbReference>
<organism evidence="2 3">
    <name type="scientific">Rossellomorea aquimaris</name>
    <dbReference type="NCBI Taxonomy" id="189382"/>
    <lineage>
        <taxon>Bacteria</taxon>
        <taxon>Bacillati</taxon>
        <taxon>Bacillota</taxon>
        <taxon>Bacilli</taxon>
        <taxon>Bacillales</taxon>
        <taxon>Bacillaceae</taxon>
        <taxon>Rossellomorea</taxon>
    </lineage>
</organism>
<dbReference type="InterPro" id="IPR021617">
    <property type="entry name" value="DUF3231"/>
</dbReference>
<dbReference type="EMBL" id="QNRJ01000029">
    <property type="protein sequence ID" value="RBO99984.1"/>
    <property type="molecule type" value="Genomic_DNA"/>
</dbReference>
<gene>
    <name evidence="2" type="ORF">DET59_1297</name>
</gene>
<comment type="caution">
    <text evidence="2">The sequence shown here is derived from an EMBL/GenBank/DDBJ whole genome shotgun (WGS) entry which is preliminary data.</text>
</comment>
<evidence type="ECO:0000313" key="2">
    <source>
        <dbReference type="EMBL" id="RBO99984.1"/>
    </source>
</evidence>
<name>A0A366EET8_9BACI</name>
<dbReference type="RefSeq" id="WP_113971353.1">
    <property type="nucleotide sequence ID" value="NZ_QNRJ01000029.1"/>
</dbReference>
<evidence type="ECO:0000313" key="3">
    <source>
        <dbReference type="Proteomes" id="UP000252118"/>
    </source>
</evidence>
<sequence>MQNLFETAFDYLRTTFDTEPKSPPHIGEAMGCWIYFTALAEEVPVLEAALNTTTDNELIQLINKSNDLGEHQLKILQKFMVDEGIPLSKTSEPRPKSDPNSVPLGAKMTDDEIANFISIKIATNIVMCGTNMSQSIRNDIGLMWARFQAEKMIFGMELKTAMRKRGWLKVPPYYYPPGAPKNQ</sequence>
<proteinExistence type="predicted"/>
<evidence type="ECO:0000256" key="1">
    <source>
        <dbReference type="SAM" id="MobiDB-lite"/>
    </source>
</evidence>